<sequence>MCMKRTCSTCQKATWFGCGKHIPSVMDSIAEDDRCTCKPTVEVDGKTYPPKQGEGHAS</sequence>
<comment type="caution">
    <text evidence="1">The sequence shown here is derived from an EMBL/GenBank/DDBJ whole genome shotgun (WGS) entry which is preliminary data.</text>
</comment>
<dbReference type="EMBL" id="MU404358">
    <property type="protein sequence ID" value="KAI1610339.1"/>
    <property type="molecule type" value="Genomic_DNA"/>
</dbReference>
<protein>
    <submittedName>
        <fullName evidence="1">Uncharacterized protein</fullName>
    </submittedName>
</protein>
<gene>
    <name evidence="1" type="ORF">EDD36DRAFT_443892</name>
</gene>
<evidence type="ECO:0000313" key="1">
    <source>
        <dbReference type="EMBL" id="KAI1610339.1"/>
    </source>
</evidence>
<dbReference type="PANTHER" id="PTHR34724">
    <property type="entry name" value="OS12G0596101 PROTEIN"/>
    <property type="match status" value="1"/>
</dbReference>
<dbReference type="Proteomes" id="UP001203852">
    <property type="component" value="Unassembled WGS sequence"/>
</dbReference>
<dbReference type="AlphaFoldDB" id="A0AAN6DS71"/>
<dbReference type="PANTHER" id="PTHR34724:SF2">
    <property type="entry name" value="OS12G0596101 PROTEIN"/>
    <property type="match status" value="1"/>
</dbReference>
<evidence type="ECO:0000313" key="2">
    <source>
        <dbReference type="Proteomes" id="UP001203852"/>
    </source>
</evidence>
<accession>A0AAN6DS71</accession>
<organism evidence="1 2">
    <name type="scientific">Exophiala viscosa</name>
    <dbReference type="NCBI Taxonomy" id="2486360"/>
    <lineage>
        <taxon>Eukaryota</taxon>
        <taxon>Fungi</taxon>
        <taxon>Dikarya</taxon>
        <taxon>Ascomycota</taxon>
        <taxon>Pezizomycotina</taxon>
        <taxon>Eurotiomycetes</taxon>
        <taxon>Chaetothyriomycetidae</taxon>
        <taxon>Chaetothyriales</taxon>
        <taxon>Herpotrichiellaceae</taxon>
        <taxon>Exophiala</taxon>
    </lineage>
</organism>
<reference evidence="1" key="1">
    <citation type="journal article" date="2022" name="bioRxiv">
        <title>Deciphering the potential niche of two novel black yeast fungi from a biological soil crust based on their genomes, phenotypes, and melanin regulation.</title>
        <authorList>
            <consortium name="DOE Joint Genome Institute"/>
            <person name="Carr E.C."/>
            <person name="Barton Q."/>
            <person name="Grambo S."/>
            <person name="Sullivan M."/>
            <person name="Renfro C.M."/>
            <person name="Kuo A."/>
            <person name="Pangilinan J."/>
            <person name="Lipzen A."/>
            <person name="Keymanesh K."/>
            <person name="Savage E."/>
            <person name="Barry K."/>
            <person name="Grigoriev I.V."/>
            <person name="Riekhof W.R."/>
            <person name="Harris S.S."/>
        </authorList>
    </citation>
    <scope>NUCLEOTIDE SEQUENCE</scope>
    <source>
        <strain evidence="1">JF 03-4F</strain>
    </source>
</reference>
<name>A0AAN6DS71_9EURO</name>
<proteinExistence type="predicted"/>
<keyword evidence="2" id="KW-1185">Reference proteome</keyword>